<dbReference type="InterPro" id="IPR019515">
    <property type="entry name" value="VPS54_N"/>
</dbReference>
<keyword evidence="6" id="KW-0653">Protein transport</keyword>
<feature type="coiled-coil region" evidence="9">
    <location>
        <begin position="173"/>
        <end position="215"/>
    </location>
</feature>
<keyword evidence="8 9" id="KW-0175">Coiled coil</keyword>
<evidence type="ECO:0000256" key="5">
    <source>
        <dbReference type="ARBA" id="ARBA00022553"/>
    </source>
</evidence>
<dbReference type="EMBL" id="JAIWYP010000003">
    <property type="protein sequence ID" value="KAH3852354.1"/>
    <property type="molecule type" value="Genomic_DNA"/>
</dbReference>
<keyword evidence="5" id="KW-0597">Phosphoprotein</keyword>
<reference evidence="12" key="1">
    <citation type="journal article" date="2019" name="bioRxiv">
        <title>The Genome of the Zebra Mussel, Dreissena polymorpha: A Resource for Invasive Species Research.</title>
        <authorList>
            <person name="McCartney M.A."/>
            <person name="Auch B."/>
            <person name="Kono T."/>
            <person name="Mallez S."/>
            <person name="Zhang Y."/>
            <person name="Obille A."/>
            <person name="Becker A."/>
            <person name="Abrahante J.E."/>
            <person name="Garbe J."/>
            <person name="Badalamenti J.P."/>
            <person name="Herman A."/>
            <person name="Mangelson H."/>
            <person name="Liachko I."/>
            <person name="Sullivan S."/>
            <person name="Sone E.D."/>
            <person name="Koren S."/>
            <person name="Silverstein K.A.T."/>
            <person name="Beckman K.B."/>
            <person name="Gohl D.M."/>
        </authorList>
    </citation>
    <scope>NUCLEOTIDE SEQUENCE</scope>
    <source>
        <strain evidence="12">Duluth1</strain>
        <tissue evidence="12">Whole animal</tissue>
    </source>
</reference>
<dbReference type="PANTHER" id="PTHR12965">
    <property type="entry name" value="VACUOLAR PROTEIN SORTING 54"/>
    <property type="match status" value="1"/>
</dbReference>
<dbReference type="GO" id="GO:0005829">
    <property type="term" value="C:cytosol"/>
    <property type="evidence" value="ECO:0007669"/>
    <property type="project" value="GOC"/>
</dbReference>
<dbReference type="GO" id="GO:0019905">
    <property type="term" value="F:syntaxin binding"/>
    <property type="evidence" value="ECO:0007669"/>
    <property type="project" value="TreeGrafter"/>
</dbReference>
<keyword evidence="7" id="KW-0333">Golgi apparatus</keyword>
<sequence length="1013" mass="115920">MSKISVNNHIPNWTTCNFCTVKVGFKAPREFCRHLRDFHCTREGGSYICRYGKNNVCPSLPLDGVSDLDYEEHIMRDHVNQNSDSNMSALQQLHSNAQRAPPNSEPSVVEDQHKWTVFNSKVNLPAALNDPRLLKRETDFFTKTWGVDFYEKPYLPMSPHVQEINWSHFESYVRQTSGRYKKHNKQLQSLSEKNESQLTKTVRQAEKNRTELEQIPKLFLMPNFNLENPDTFSAVFPWTQVEESKIDQPGARHSSKLLQEKLSHYLDIVEVQIAQQISRRSEAFFHAMASHDVLQEKMKATCARIKYLRDKMHQMDAMMARGSLKVVKMTQSRSNYVKLHNKLKLMSTVHQTQPTIQTLLSTNEFMGALDLISTTQEVLSQELAGVHCLRHLSSQLAEMKKLIEIMINEEFLKLVTSELNRPITDLVTLVDEEKLVAILFGILRLKKLDFLNDYQEETFRSMKAVVKQTVIEAICAAETIESDSSLADQMRLLNYSQWIELMETIFNNMLIILQRAKAFSGIVSDVVGIAAGKTKVPTPINSPTQDMANPLEEPKHLNVSVSEDVDVMITMEDHGKVMSDLRQLLFFLSDHANDRCMKVVQAQGKEGFLERLSPTEFVSLSHLVEKFNSDCEELCGRKSMSLRGCLLSHATRFINRFHEERKTKLSCILDNERWKQADVPIEFQDLVQHISNSGQLTLPDRKSEKDRKPGECLMVDGEQFAVVGTVLMLLKMVVEYCQCAEDIPSVTPDLLSRLIELLNMFNSRTCQLVLGAGALELVGLKTISTKNLALASRCLQLVVFYMPKIRAHFECKLPNKSATMLKHFDAIVKDYKGHVEEISNKLVTIMESMVDTQISRVSTHQYLVDTQISRVSTHQYLVDTQISRVSTHQYLVDTQISRVSTHQYLVDTQISRWEVKAPMPSSCFRAICKQMAKLHEAIIDILPQDQIKSIFFRINQTFKNVLRQKLTHLNVINNGGPQHGLVTSDLTFYAGSFKTLRGLEELAQDVKDVWDKR</sequence>
<dbReference type="InterPro" id="IPR039745">
    <property type="entry name" value="Vps54"/>
</dbReference>
<reference evidence="12" key="2">
    <citation type="submission" date="2020-11" db="EMBL/GenBank/DDBJ databases">
        <authorList>
            <person name="McCartney M.A."/>
            <person name="Auch B."/>
            <person name="Kono T."/>
            <person name="Mallez S."/>
            <person name="Becker A."/>
            <person name="Gohl D.M."/>
            <person name="Silverstein K.A.T."/>
            <person name="Koren S."/>
            <person name="Bechman K.B."/>
            <person name="Herman A."/>
            <person name="Abrahante J.E."/>
            <person name="Garbe J."/>
        </authorList>
    </citation>
    <scope>NUCLEOTIDE SEQUENCE</scope>
    <source>
        <strain evidence="12">Duluth1</strain>
        <tissue evidence="12">Whole animal</tissue>
    </source>
</reference>
<keyword evidence="4" id="KW-0813">Transport</keyword>
<name>A0A9D4L6T2_DREPO</name>
<dbReference type="InterPro" id="IPR012501">
    <property type="entry name" value="Vps54_C"/>
</dbReference>
<evidence type="ECO:0000256" key="8">
    <source>
        <dbReference type="ARBA" id="ARBA00023054"/>
    </source>
</evidence>
<comment type="subcellular location">
    <subcellularLocation>
        <location evidence="1">Golgi apparatus</location>
        <location evidence="1">trans-Golgi network</location>
    </subcellularLocation>
</comment>
<evidence type="ECO:0000259" key="10">
    <source>
        <dbReference type="Pfam" id="PF07928"/>
    </source>
</evidence>
<dbReference type="AlphaFoldDB" id="A0A9D4L6T2"/>
<dbReference type="PANTHER" id="PTHR12965:SF0">
    <property type="entry name" value="VACUOLAR PROTEIN SORTING-ASSOCIATED PROTEIN 54"/>
    <property type="match status" value="1"/>
</dbReference>
<keyword evidence="13" id="KW-1185">Reference proteome</keyword>
<accession>A0A9D4L6T2</accession>
<organism evidence="12 13">
    <name type="scientific">Dreissena polymorpha</name>
    <name type="common">Zebra mussel</name>
    <name type="synonym">Mytilus polymorpha</name>
    <dbReference type="NCBI Taxonomy" id="45954"/>
    <lineage>
        <taxon>Eukaryota</taxon>
        <taxon>Metazoa</taxon>
        <taxon>Spiralia</taxon>
        <taxon>Lophotrochozoa</taxon>
        <taxon>Mollusca</taxon>
        <taxon>Bivalvia</taxon>
        <taxon>Autobranchia</taxon>
        <taxon>Heteroconchia</taxon>
        <taxon>Euheterodonta</taxon>
        <taxon>Imparidentia</taxon>
        <taxon>Neoheterodontei</taxon>
        <taxon>Myida</taxon>
        <taxon>Dreissenoidea</taxon>
        <taxon>Dreissenidae</taxon>
        <taxon>Dreissena</taxon>
    </lineage>
</organism>
<dbReference type="Proteomes" id="UP000828390">
    <property type="component" value="Unassembled WGS sequence"/>
</dbReference>
<dbReference type="Gene3D" id="6.10.250.860">
    <property type="match status" value="1"/>
</dbReference>
<feature type="domain" description="Vacuolar protein sorting-associated protein 54 N-terminal" evidence="11">
    <location>
        <begin position="260"/>
        <end position="415"/>
    </location>
</feature>
<comment type="similarity">
    <text evidence="2">Belongs to the VPS54 family.</text>
</comment>
<evidence type="ECO:0000256" key="6">
    <source>
        <dbReference type="ARBA" id="ARBA00022927"/>
    </source>
</evidence>
<evidence type="ECO:0000256" key="7">
    <source>
        <dbReference type="ARBA" id="ARBA00023034"/>
    </source>
</evidence>
<dbReference type="FunFam" id="1.20.1280.130:FF:000001">
    <property type="entry name" value="Vacuolar protein sorting-associated protein 54"/>
    <property type="match status" value="1"/>
</dbReference>
<evidence type="ECO:0000313" key="12">
    <source>
        <dbReference type="EMBL" id="KAH3852354.1"/>
    </source>
</evidence>
<dbReference type="GO" id="GO:0006896">
    <property type="term" value="P:Golgi to vacuole transport"/>
    <property type="evidence" value="ECO:0007669"/>
    <property type="project" value="TreeGrafter"/>
</dbReference>
<dbReference type="GO" id="GO:0000938">
    <property type="term" value="C:GARP complex"/>
    <property type="evidence" value="ECO:0007669"/>
    <property type="project" value="InterPro"/>
</dbReference>
<dbReference type="Pfam" id="PF07928">
    <property type="entry name" value="Vps54"/>
    <property type="match status" value="1"/>
</dbReference>
<evidence type="ECO:0000256" key="3">
    <source>
        <dbReference type="ARBA" id="ARBA00017665"/>
    </source>
</evidence>
<evidence type="ECO:0000256" key="9">
    <source>
        <dbReference type="SAM" id="Coils"/>
    </source>
</evidence>
<dbReference type="Gene3D" id="1.20.1280.130">
    <property type="match status" value="1"/>
</dbReference>
<gene>
    <name evidence="12" type="ORF">DPMN_094860</name>
</gene>
<dbReference type="GO" id="GO:0042147">
    <property type="term" value="P:retrograde transport, endosome to Golgi"/>
    <property type="evidence" value="ECO:0007669"/>
    <property type="project" value="InterPro"/>
</dbReference>
<proteinExistence type="inferred from homology"/>
<comment type="caution">
    <text evidence="12">The sequence shown here is derived from an EMBL/GenBank/DDBJ whole genome shotgun (WGS) entry which is preliminary data.</text>
</comment>
<dbReference type="Pfam" id="PF10475">
    <property type="entry name" value="Vps54_N"/>
    <property type="match status" value="1"/>
</dbReference>
<dbReference type="GO" id="GO:0015031">
    <property type="term" value="P:protein transport"/>
    <property type="evidence" value="ECO:0007669"/>
    <property type="project" value="UniProtKB-KW"/>
</dbReference>
<evidence type="ECO:0000256" key="4">
    <source>
        <dbReference type="ARBA" id="ARBA00022448"/>
    </source>
</evidence>
<protein>
    <recommendedName>
        <fullName evidence="3">Vacuolar protein sorting-associated protein 54</fullName>
    </recommendedName>
</protein>
<evidence type="ECO:0000256" key="2">
    <source>
        <dbReference type="ARBA" id="ARBA00009150"/>
    </source>
</evidence>
<evidence type="ECO:0000313" key="13">
    <source>
        <dbReference type="Proteomes" id="UP000828390"/>
    </source>
</evidence>
<feature type="domain" description="Vacuolar protein sorting-associated protein 54 C-terminal" evidence="10">
    <location>
        <begin position="718"/>
        <end position="848"/>
    </location>
</feature>
<evidence type="ECO:0000256" key="1">
    <source>
        <dbReference type="ARBA" id="ARBA00004601"/>
    </source>
</evidence>
<evidence type="ECO:0000259" key="11">
    <source>
        <dbReference type="Pfam" id="PF10475"/>
    </source>
</evidence>